<feature type="compositionally biased region" description="Pro residues" evidence="1">
    <location>
        <begin position="82"/>
        <end position="99"/>
    </location>
</feature>
<comment type="caution">
    <text evidence="2">The sequence shown here is derived from an EMBL/GenBank/DDBJ whole genome shotgun (WGS) entry which is preliminary data.</text>
</comment>
<accession>A0AAD9I017</accession>
<organism evidence="2 3">
    <name type="scientific">Phyllachora maydis</name>
    <dbReference type="NCBI Taxonomy" id="1825666"/>
    <lineage>
        <taxon>Eukaryota</taxon>
        <taxon>Fungi</taxon>
        <taxon>Dikarya</taxon>
        <taxon>Ascomycota</taxon>
        <taxon>Pezizomycotina</taxon>
        <taxon>Sordariomycetes</taxon>
        <taxon>Sordariomycetidae</taxon>
        <taxon>Phyllachorales</taxon>
        <taxon>Phyllachoraceae</taxon>
        <taxon>Phyllachora</taxon>
    </lineage>
</organism>
<dbReference type="EMBL" id="JAQQPM010000002">
    <property type="protein sequence ID" value="KAK2068094.1"/>
    <property type="molecule type" value="Genomic_DNA"/>
</dbReference>
<name>A0AAD9I017_9PEZI</name>
<dbReference type="Proteomes" id="UP001217918">
    <property type="component" value="Unassembled WGS sequence"/>
</dbReference>
<keyword evidence="3" id="KW-1185">Reference proteome</keyword>
<evidence type="ECO:0000313" key="3">
    <source>
        <dbReference type="Proteomes" id="UP001217918"/>
    </source>
</evidence>
<proteinExistence type="predicted"/>
<evidence type="ECO:0000256" key="1">
    <source>
        <dbReference type="SAM" id="MobiDB-lite"/>
    </source>
</evidence>
<protein>
    <submittedName>
        <fullName evidence="2">Uncharacterized protein</fullName>
    </submittedName>
</protein>
<feature type="region of interest" description="Disordered" evidence="1">
    <location>
        <begin position="197"/>
        <end position="227"/>
    </location>
</feature>
<feature type="region of interest" description="Disordered" evidence="1">
    <location>
        <begin position="80"/>
        <end position="104"/>
    </location>
</feature>
<sequence length="227" mass="24096">MSSSDESIHARFVLCPSHTVQTVRVTLYHVHSASEAGLLRASAPTTRPSPLLDPARLESHEFFFRPNSTAVDVTFHPATPGAAPPAMQPARRVPPPPPSTTNTTTGDRLYHHLAVQSALLAPARLSVRFEHRVEGAGYMVRLGRVWIVLSRRVGVWLGADEHGGLRFVDGGGDGGGGRRQGCVRVVRLPLEEGEMVDRPLASSPGAGAHGDADAEGEGEGRGLGGWG</sequence>
<gene>
    <name evidence="2" type="ORF">P8C59_002759</name>
</gene>
<dbReference type="AlphaFoldDB" id="A0AAD9I017"/>
<reference evidence="2" key="1">
    <citation type="journal article" date="2023" name="Mol. Plant Microbe Interact.">
        <title>Elucidating the Obligate Nature and Biological Capacity of an Invasive Fungal Corn Pathogen.</title>
        <authorList>
            <person name="MacCready J.S."/>
            <person name="Roggenkamp E.M."/>
            <person name="Gdanetz K."/>
            <person name="Chilvers M.I."/>
        </authorList>
    </citation>
    <scope>NUCLEOTIDE SEQUENCE</scope>
    <source>
        <strain evidence="2">PM02</strain>
    </source>
</reference>
<evidence type="ECO:0000313" key="2">
    <source>
        <dbReference type="EMBL" id="KAK2068094.1"/>
    </source>
</evidence>